<evidence type="ECO:0000313" key="2">
    <source>
        <dbReference type="Proteomes" id="UP001272097"/>
    </source>
</evidence>
<protein>
    <recommendedName>
        <fullName evidence="3">DUF2384 domain-containing protein</fullName>
    </recommendedName>
</protein>
<organism evidence="1 2">
    <name type="scientific">Mesorhizobium australafricanum</name>
    <dbReference type="NCBI Taxonomy" id="3072311"/>
    <lineage>
        <taxon>Bacteria</taxon>
        <taxon>Pseudomonadati</taxon>
        <taxon>Pseudomonadota</taxon>
        <taxon>Alphaproteobacteria</taxon>
        <taxon>Hyphomicrobiales</taxon>
        <taxon>Phyllobacteriaceae</taxon>
        <taxon>Mesorhizobium</taxon>
    </lineage>
</organism>
<dbReference type="EMBL" id="JAVIIS010000032">
    <property type="protein sequence ID" value="MDX8442026.1"/>
    <property type="molecule type" value="Genomic_DNA"/>
</dbReference>
<name>A0ABU4X2R0_9HYPH</name>
<dbReference type="RefSeq" id="WP_320216025.1">
    <property type="nucleotide sequence ID" value="NZ_JAVIIS010000032.1"/>
</dbReference>
<dbReference type="Proteomes" id="UP001272097">
    <property type="component" value="Unassembled WGS sequence"/>
</dbReference>
<accession>A0ABU4X2R0</accession>
<sequence>MPASHDLSGLMKFLRRDEWLECFEGVFDEHFGPILDEGEAEFEDLAEVLGDHWANTLWGCAFEDFLTQDFEGEPTNIVDAYLKRRGWKESAQSRAYMAALSTSVMSLYEVSNVIPGTSFVARDLIRDSEPITVSEGSATKTLKQWDRLAARIVPVMGKNIMSGGVLPFTPQASETLFDGLKGLFGKRNAKKLPAVKDEELQAAASMFTLSWLFDTLGRVARPKLQNTDGDEIVFHNVRFPLETGARQEDIATRLNNIPAFSQADAKFWNWLEETPKGGSKTKAAAAPAMAATMDNGSPVLGNIELKGRFLHLSANSAARATRGTALIQQTLGDLVRTPLIEIRTVEQMMAEEPGGGAETSRSTIMPEFSEQTVHEYLDRHYLETLDQPVKMLGNKTPRQAAKTAAGRQKLVDWLKYLENQTAKQPHPTHPMASYSVEWMWKELGVHDLRR</sequence>
<evidence type="ECO:0008006" key="3">
    <source>
        <dbReference type="Google" id="ProtNLM"/>
    </source>
</evidence>
<gene>
    <name evidence="1" type="ORF">RFM51_20790</name>
</gene>
<keyword evidence="2" id="KW-1185">Reference proteome</keyword>
<proteinExistence type="predicted"/>
<dbReference type="InterPro" id="IPR058292">
    <property type="entry name" value="DUF7986"/>
</dbReference>
<reference evidence="1 2" key="1">
    <citation type="submission" date="2023-08" db="EMBL/GenBank/DDBJ databases">
        <title>Implementing the SeqCode for naming new Mesorhizobium species isolated from Vachellia karroo root nodules.</title>
        <authorList>
            <person name="Van Lill M."/>
        </authorList>
    </citation>
    <scope>NUCLEOTIDE SEQUENCE [LARGE SCALE GENOMIC DNA]</scope>
    <source>
        <strain evidence="1 2">VK3E</strain>
    </source>
</reference>
<evidence type="ECO:0000313" key="1">
    <source>
        <dbReference type="EMBL" id="MDX8442026.1"/>
    </source>
</evidence>
<dbReference type="Pfam" id="PF25948">
    <property type="entry name" value="DUF7986"/>
    <property type="match status" value="1"/>
</dbReference>
<comment type="caution">
    <text evidence="1">The sequence shown here is derived from an EMBL/GenBank/DDBJ whole genome shotgun (WGS) entry which is preliminary data.</text>
</comment>